<keyword evidence="2" id="KW-1185">Reference proteome</keyword>
<dbReference type="AlphaFoldDB" id="A0A151HZ95"/>
<dbReference type="EMBL" id="KQ976702">
    <property type="protein sequence ID" value="KYM77207.1"/>
    <property type="molecule type" value="Genomic_DNA"/>
</dbReference>
<evidence type="ECO:0000313" key="1">
    <source>
        <dbReference type="EMBL" id="KYM77207.1"/>
    </source>
</evidence>
<sequence length="91" mass="10664">MTKSFLIESNHRAFSPDQRLTITLRYLATGDQIRIYRKSINMHPKYDDNIVISTICLHNFIKSEKDHAEVNNRIYYPPNFVDSEDTTSNTV</sequence>
<dbReference type="Proteomes" id="UP000078540">
    <property type="component" value="Unassembled WGS sequence"/>
</dbReference>
<proteinExistence type="predicted"/>
<dbReference type="STRING" id="520822.A0A151HZ95"/>
<organism evidence="1 2">
    <name type="scientific">Atta colombica</name>
    <dbReference type="NCBI Taxonomy" id="520822"/>
    <lineage>
        <taxon>Eukaryota</taxon>
        <taxon>Metazoa</taxon>
        <taxon>Ecdysozoa</taxon>
        <taxon>Arthropoda</taxon>
        <taxon>Hexapoda</taxon>
        <taxon>Insecta</taxon>
        <taxon>Pterygota</taxon>
        <taxon>Neoptera</taxon>
        <taxon>Endopterygota</taxon>
        <taxon>Hymenoptera</taxon>
        <taxon>Apocrita</taxon>
        <taxon>Aculeata</taxon>
        <taxon>Formicoidea</taxon>
        <taxon>Formicidae</taxon>
        <taxon>Myrmicinae</taxon>
        <taxon>Atta</taxon>
    </lineage>
</organism>
<name>A0A151HZ95_9HYME</name>
<protein>
    <recommendedName>
        <fullName evidence="3">DDE Tnp4 domain-containing protein</fullName>
    </recommendedName>
</protein>
<accession>A0A151HZ95</accession>
<evidence type="ECO:0008006" key="3">
    <source>
        <dbReference type="Google" id="ProtNLM"/>
    </source>
</evidence>
<reference evidence="1 2" key="1">
    <citation type="submission" date="2015-09" db="EMBL/GenBank/DDBJ databases">
        <title>Atta colombica WGS genome.</title>
        <authorList>
            <person name="Nygaard S."/>
            <person name="Hu H."/>
            <person name="Boomsma J."/>
            <person name="Zhang G."/>
        </authorList>
    </citation>
    <scope>NUCLEOTIDE SEQUENCE [LARGE SCALE GENOMIC DNA]</scope>
    <source>
        <strain evidence="1">Treedump-2</strain>
        <tissue evidence="1">Whole body</tissue>
    </source>
</reference>
<gene>
    <name evidence="1" type="ORF">ALC53_12374</name>
</gene>
<evidence type="ECO:0000313" key="2">
    <source>
        <dbReference type="Proteomes" id="UP000078540"/>
    </source>
</evidence>